<feature type="chain" id="PRO_5031357527" evidence="11">
    <location>
        <begin position="20"/>
        <end position="376"/>
    </location>
</feature>
<evidence type="ECO:0000256" key="11">
    <source>
        <dbReference type="SAM" id="SignalP"/>
    </source>
</evidence>
<keyword evidence="3" id="KW-0813">Transport</keyword>
<gene>
    <name evidence="13" type="ORF">FAZ98_03690</name>
</gene>
<dbReference type="KEGG" id="pacs:FAZ98_03690"/>
<evidence type="ECO:0000256" key="8">
    <source>
        <dbReference type="ARBA" id="ARBA00023114"/>
    </source>
</evidence>
<keyword evidence="4" id="KW-1134">Transmembrane beta strand</keyword>
<evidence type="ECO:0000256" key="3">
    <source>
        <dbReference type="ARBA" id="ARBA00022448"/>
    </source>
</evidence>
<comment type="subcellular location">
    <subcellularLocation>
        <location evidence="1">Cell outer membrane</location>
        <topology evidence="1">Multi-pass membrane protein</topology>
    </subcellularLocation>
</comment>
<dbReference type="PANTHER" id="PTHR34501">
    <property type="entry name" value="PROTEIN YDDL-RELATED"/>
    <property type="match status" value="1"/>
</dbReference>
<evidence type="ECO:0000256" key="9">
    <source>
        <dbReference type="ARBA" id="ARBA00023136"/>
    </source>
</evidence>
<keyword evidence="6 11" id="KW-0732">Signal</keyword>
<evidence type="ECO:0000313" key="13">
    <source>
        <dbReference type="EMBL" id="QGZ60908.1"/>
    </source>
</evidence>
<evidence type="ECO:0000256" key="7">
    <source>
        <dbReference type="ARBA" id="ARBA00023065"/>
    </source>
</evidence>
<dbReference type="Proteomes" id="UP000433577">
    <property type="component" value="Chromosome 1"/>
</dbReference>
<keyword evidence="14" id="KW-1185">Reference proteome</keyword>
<comment type="subunit">
    <text evidence="2">Homotrimer.</text>
</comment>
<evidence type="ECO:0000256" key="5">
    <source>
        <dbReference type="ARBA" id="ARBA00022692"/>
    </source>
</evidence>
<keyword evidence="8" id="KW-0626">Porin</keyword>
<proteinExistence type="predicted"/>
<dbReference type="InterPro" id="IPR050298">
    <property type="entry name" value="Gram-neg_bact_OMP"/>
</dbReference>
<organism evidence="13 14">
    <name type="scientific">Paraburkholderia acidisoli</name>
    <dbReference type="NCBI Taxonomy" id="2571748"/>
    <lineage>
        <taxon>Bacteria</taxon>
        <taxon>Pseudomonadati</taxon>
        <taxon>Pseudomonadota</taxon>
        <taxon>Betaproteobacteria</taxon>
        <taxon>Burkholderiales</taxon>
        <taxon>Burkholderiaceae</taxon>
        <taxon>Paraburkholderia</taxon>
    </lineage>
</organism>
<evidence type="ECO:0000256" key="1">
    <source>
        <dbReference type="ARBA" id="ARBA00004571"/>
    </source>
</evidence>
<dbReference type="EMBL" id="CP046913">
    <property type="protein sequence ID" value="QGZ60908.1"/>
    <property type="molecule type" value="Genomic_DNA"/>
</dbReference>
<accession>A0A7Z2JEF6</accession>
<evidence type="ECO:0000256" key="4">
    <source>
        <dbReference type="ARBA" id="ARBA00022452"/>
    </source>
</evidence>
<keyword evidence="9" id="KW-0472">Membrane</keyword>
<keyword evidence="10" id="KW-0998">Cell outer membrane</keyword>
<sequence>MKKALLAAALMSAGVIAHAQSSVTLYGRLDAGIAYMNGIGAGGTSTGPATHGSSQVQLESGYWGTSLWGMKGVEDIGGGNKVLFHLEGSFSTATGSLGSAGSIWNRWATVGMSNDQFGTLLLGRELFISNGIWDFDPFGQSNWSSASMVRGRNWPQSSNNISYQSPNWYGFDVYGQYSFSNSTQWNAGREDGVQLTYTNSLFQIRGLYDEIRNANGQLGGAYTGAINAGNTGQGVFAFSRDYMAMVNVFLGPFKIQGGYEALRTSGMNGVPVGLPTTLDHEWGGVTWQMTPAAALIAAAYHVNANNGGGNATLYTVGGSYNLSKRTLLDFQVATVQNSKAANFGLNANNYGTSASTGNPLLGHSQSGVYAGIQHSF</sequence>
<dbReference type="GO" id="GO:0009279">
    <property type="term" value="C:cell outer membrane"/>
    <property type="evidence" value="ECO:0007669"/>
    <property type="project" value="UniProtKB-SubCell"/>
</dbReference>
<name>A0A7Z2JEF6_9BURK</name>
<dbReference type="Gene3D" id="2.40.160.10">
    <property type="entry name" value="Porin"/>
    <property type="match status" value="1"/>
</dbReference>
<evidence type="ECO:0000256" key="10">
    <source>
        <dbReference type="ARBA" id="ARBA00023237"/>
    </source>
</evidence>
<dbReference type="PANTHER" id="PTHR34501:SF9">
    <property type="entry name" value="MAJOR OUTER MEMBRANE PROTEIN P.IA"/>
    <property type="match status" value="1"/>
</dbReference>
<feature type="domain" description="Porin" evidence="12">
    <location>
        <begin position="7"/>
        <end position="339"/>
    </location>
</feature>
<keyword evidence="7" id="KW-0406">Ion transport</keyword>
<dbReference type="InterPro" id="IPR023614">
    <property type="entry name" value="Porin_dom_sf"/>
</dbReference>
<keyword evidence="5" id="KW-0812">Transmembrane</keyword>
<dbReference type="GO" id="GO:0015288">
    <property type="term" value="F:porin activity"/>
    <property type="evidence" value="ECO:0007669"/>
    <property type="project" value="UniProtKB-KW"/>
</dbReference>
<dbReference type="OrthoDB" id="8712661at2"/>
<reference evidence="13 14" key="1">
    <citation type="submission" date="2019-12" db="EMBL/GenBank/DDBJ databases">
        <title>Paraburkholderia acidiphila 7Q-K02 sp. nov and Paraburkholderia acidisoli DHF22 sp. nov., two strains isolated from forest soil.</title>
        <authorList>
            <person name="Gao Z."/>
            <person name="Qiu L."/>
        </authorList>
    </citation>
    <scope>NUCLEOTIDE SEQUENCE [LARGE SCALE GENOMIC DNA]</scope>
    <source>
        <strain evidence="13 14">DHF22</strain>
    </source>
</reference>
<dbReference type="InterPro" id="IPR033900">
    <property type="entry name" value="Gram_neg_porin_domain"/>
</dbReference>
<dbReference type="SUPFAM" id="SSF56935">
    <property type="entry name" value="Porins"/>
    <property type="match status" value="1"/>
</dbReference>
<evidence type="ECO:0000313" key="14">
    <source>
        <dbReference type="Proteomes" id="UP000433577"/>
    </source>
</evidence>
<protein>
    <submittedName>
        <fullName evidence="13">Porin</fullName>
    </submittedName>
</protein>
<dbReference type="GO" id="GO:0046930">
    <property type="term" value="C:pore complex"/>
    <property type="evidence" value="ECO:0007669"/>
    <property type="project" value="UniProtKB-KW"/>
</dbReference>
<dbReference type="Pfam" id="PF13609">
    <property type="entry name" value="Porin_4"/>
    <property type="match status" value="1"/>
</dbReference>
<evidence type="ECO:0000256" key="2">
    <source>
        <dbReference type="ARBA" id="ARBA00011233"/>
    </source>
</evidence>
<feature type="signal peptide" evidence="11">
    <location>
        <begin position="1"/>
        <end position="19"/>
    </location>
</feature>
<evidence type="ECO:0000256" key="6">
    <source>
        <dbReference type="ARBA" id="ARBA00022729"/>
    </source>
</evidence>
<dbReference type="GO" id="GO:0006811">
    <property type="term" value="P:monoatomic ion transport"/>
    <property type="evidence" value="ECO:0007669"/>
    <property type="project" value="UniProtKB-KW"/>
</dbReference>
<dbReference type="CDD" id="cd00342">
    <property type="entry name" value="gram_neg_porins"/>
    <property type="match status" value="1"/>
</dbReference>
<dbReference type="RefSeq" id="WP_158948885.1">
    <property type="nucleotide sequence ID" value="NZ_CP046913.1"/>
</dbReference>
<dbReference type="AlphaFoldDB" id="A0A7Z2JEF6"/>
<evidence type="ECO:0000259" key="12">
    <source>
        <dbReference type="Pfam" id="PF13609"/>
    </source>
</evidence>